<reference evidence="4" key="1">
    <citation type="submission" date="2023-03" db="EMBL/GenBank/DDBJ databases">
        <title>Massive genome expansion in bonnet fungi (Mycena s.s.) driven by repeated elements and novel gene families across ecological guilds.</title>
        <authorList>
            <consortium name="Lawrence Berkeley National Laboratory"/>
            <person name="Harder C.B."/>
            <person name="Miyauchi S."/>
            <person name="Viragh M."/>
            <person name="Kuo A."/>
            <person name="Thoen E."/>
            <person name="Andreopoulos B."/>
            <person name="Lu D."/>
            <person name="Skrede I."/>
            <person name="Drula E."/>
            <person name="Henrissat B."/>
            <person name="Morin E."/>
            <person name="Kohler A."/>
            <person name="Barry K."/>
            <person name="LaButti K."/>
            <person name="Morin E."/>
            <person name="Salamov A."/>
            <person name="Lipzen A."/>
            <person name="Mereny Z."/>
            <person name="Hegedus B."/>
            <person name="Baldrian P."/>
            <person name="Stursova M."/>
            <person name="Weitz H."/>
            <person name="Taylor A."/>
            <person name="Grigoriev I.V."/>
            <person name="Nagy L.G."/>
            <person name="Martin F."/>
            <person name="Kauserud H."/>
        </authorList>
    </citation>
    <scope>NUCLEOTIDE SEQUENCE</scope>
    <source>
        <strain evidence="4">9284</strain>
    </source>
</reference>
<dbReference type="GO" id="GO:0005768">
    <property type="term" value="C:endosome"/>
    <property type="evidence" value="ECO:0007669"/>
    <property type="project" value="TreeGrafter"/>
</dbReference>
<dbReference type="PANTHER" id="PTHR23030:SF39">
    <property type="entry name" value="PROGRAMMED CELL DEATH 6-INTERACTING PROTEIN"/>
    <property type="match status" value="1"/>
</dbReference>
<dbReference type="InterPro" id="IPR004328">
    <property type="entry name" value="BRO1_dom"/>
</dbReference>
<feature type="domain" description="BRO1" evidence="3">
    <location>
        <begin position="3"/>
        <end position="402"/>
    </location>
</feature>
<organism evidence="4 5">
    <name type="scientific">Roridomyces roridus</name>
    <dbReference type="NCBI Taxonomy" id="1738132"/>
    <lineage>
        <taxon>Eukaryota</taxon>
        <taxon>Fungi</taxon>
        <taxon>Dikarya</taxon>
        <taxon>Basidiomycota</taxon>
        <taxon>Agaricomycotina</taxon>
        <taxon>Agaricomycetes</taxon>
        <taxon>Agaricomycetidae</taxon>
        <taxon>Agaricales</taxon>
        <taxon>Marasmiineae</taxon>
        <taxon>Mycenaceae</taxon>
        <taxon>Roridomyces</taxon>
    </lineage>
</organism>
<comment type="similarity">
    <text evidence="1">Belongs to the palA/RIM20 family.</text>
</comment>
<dbReference type="EMBL" id="JARKIF010000001">
    <property type="protein sequence ID" value="KAJ7650316.1"/>
    <property type="molecule type" value="Genomic_DNA"/>
</dbReference>
<dbReference type="Pfam" id="PF03097">
    <property type="entry name" value="BRO1"/>
    <property type="match status" value="1"/>
</dbReference>
<gene>
    <name evidence="4" type="ORF">FB45DRAFT_887572</name>
</gene>
<dbReference type="Gene3D" id="1.20.120.560">
    <property type="entry name" value="alix/aip1 in complex with the ypdl late domain"/>
    <property type="match status" value="1"/>
</dbReference>
<name>A0AAD7CJM7_9AGAR</name>
<dbReference type="InterPro" id="IPR025304">
    <property type="entry name" value="ALIX_V_dom"/>
</dbReference>
<dbReference type="Gene3D" id="1.25.40.280">
    <property type="entry name" value="alix/aip1 like domains"/>
    <property type="match status" value="1"/>
</dbReference>
<accession>A0AAD7CJM7</accession>
<dbReference type="Proteomes" id="UP001221142">
    <property type="component" value="Unassembled WGS sequence"/>
</dbReference>
<dbReference type="Gene3D" id="1.20.140.50">
    <property type="entry name" value="alix/aip1 like domains"/>
    <property type="match status" value="1"/>
</dbReference>
<dbReference type="Pfam" id="PF13949">
    <property type="entry name" value="ALIX_LYPXL_bnd"/>
    <property type="match status" value="1"/>
</dbReference>
<dbReference type="PANTHER" id="PTHR23030">
    <property type="entry name" value="PCD6 INTERACTING PROTEIN-RELATED"/>
    <property type="match status" value="1"/>
</dbReference>
<dbReference type="InterPro" id="IPR038499">
    <property type="entry name" value="BRO1_sf"/>
</dbReference>
<protein>
    <submittedName>
        <fullName evidence="4">BRO1-like domain-containing protein</fullName>
    </submittedName>
</protein>
<sequence length="768" mass="86116">MSNLLAIPFKRTYNVDIKDTVHNYLLENGAHHPDAFRNDIARWQTLRKEAVTNIVHVDRVNTALSYHAQLLSILSKLPTDIHLEIPYASVFAPDKLPVTLRNIAFERAAILFNLAALYSQLAASEDRSSADGIKRAIPNYQLAAGTLSYLRTAALPKLIFAPNDEELPLDLSEAFVFGMEWLMLAQAQECWWQNAKLSNFKNPLLAKLAANTAALYHSAGTTIRDAYPSIQHLFPSGWLAHVEAKQYHFQAVSQYRQSLAELEASKYGVELARLDQARVAAKQAYDIARRAKVAPAVLQDVQSLLDTVQKDYARAERDNDLIYHDDIPSASALPPIPHSAIAKLTVPPGLLNPDSVIGPEAPLFAEMIGWGAQEAINIYNDRKKNLVKDKIDDAVQRLKDEADEHLRSLDLPSALEALERSVGLPPSLLQKAEQVRLEDGPSKIEASMADVQRLAQQDTSILDEAMDILDNEADEDEAMRQDGSVDRVPSHEANAEFIEKERRYRDILRRAAESDETVRQKWDEWEANIVQLAADESELEAAVPSSSGSSSSAETLKHSRALRVALEALDTLHRELQDFVRRAQSLADADDIYPLIVKASSGLEKLAEVKPEMFEDVSDRELAKYDKFLGEVARGETRQAELLATIERHNELFVQSRTDDPSVKAREQALRSLDLSYQKYREIVKNLNEGIQFYNDLAQIFLDFKAACKSWSLQRKSEMHSLVRAMQEASLEEQPIRAVRRSSARLPPLTSSEWGFEDVPLPPGPGQR</sequence>
<dbReference type="PROSITE" id="PS51180">
    <property type="entry name" value="BRO1"/>
    <property type="match status" value="1"/>
</dbReference>
<dbReference type="AlphaFoldDB" id="A0AAD7CJM7"/>
<proteinExistence type="inferred from homology"/>
<dbReference type="SMART" id="SM01041">
    <property type="entry name" value="BRO1"/>
    <property type="match status" value="1"/>
</dbReference>
<feature type="region of interest" description="Disordered" evidence="2">
    <location>
        <begin position="742"/>
        <end position="768"/>
    </location>
</feature>
<comment type="caution">
    <text evidence="4">The sequence shown here is derived from an EMBL/GenBank/DDBJ whole genome shotgun (WGS) entry which is preliminary data.</text>
</comment>
<evidence type="ECO:0000313" key="4">
    <source>
        <dbReference type="EMBL" id="KAJ7650316.1"/>
    </source>
</evidence>
<keyword evidence="5" id="KW-1185">Reference proteome</keyword>
<evidence type="ECO:0000256" key="1">
    <source>
        <dbReference type="ARBA" id="ARBA00038154"/>
    </source>
</evidence>
<evidence type="ECO:0000259" key="3">
    <source>
        <dbReference type="PROSITE" id="PS51180"/>
    </source>
</evidence>
<evidence type="ECO:0000256" key="2">
    <source>
        <dbReference type="SAM" id="MobiDB-lite"/>
    </source>
</evidence>
<evidence type="ECO:0000313" key="5">
    <source>
        <dbReference type="Proteomes" id="UP001221142"/>
    </source>
</evidence>